<comment type="caution">
    <text evidence="1">The sequence shown here is derived from an EMBL/GenBank/DDBJ whole genome shotgun (WGS) entry which is preliminary data.</text>
</comment>
<organism evidence="1 2">
    <name type="scientific">Haemophilus paraphrohaemolyticus</name>
    <dbReference type="NCBI Taxonomy" id="736"/>
    <lineage>
        <taxon>Bacteria</taxon>
        <taxon>Pseudomonadati</taxon>
        <taxon>Pseudomonadota</taxon>
        <taxon>Gammaproteobacteria</taxon>
        <taxon>Pasteurellales</taxon>
        <taxon>Pasteurellaceae</taxon>
        <taxon>Haemophilus</taxon>
    </lineage>
</organism>
<dbReference type="EMBL" id="QEQF01000002">
    <property type="protein sequence ID" value="RDF11260.1"/>
    <property type="molecule type" value="Genomic_DNA"/>
</dbReference>
<proteinExistence type="predicted"/>
<dbReference type="AlphaFoldDB" id="A0A369ZP76"/>
<sequence>MTDLAKQRVVDPVLTELAQGYYNSNMISEVLFPIAETQKEGGKIPTFGRLAFRLQTTKRELRAASNRLTPEDIGSLTVVLEENDIEYPIDIREVNETEGVYPLRRYATGVTQDVIALGREKACADLALNEANYDTANKITLSGSSQFTDPKSDPIGVIKTGIRAIKRTTGRKPNVCAISGDVWEVLSEHPKVLEKIKYVATAVLTPEDFAKLIKVEHVVIGEAVHEESGELKDIWSKAIVLAYVAPKSKEQKQNIYEPSYGYTVRRKGGLYVDTYTEVGGKVEIVRTTDINKPYIVGNSAGYLIKGCI</sequence>
<gene>
    <name evidence="1" type="ORF">DPV92_03105</name>
</gene>
<keyword evidence="2" id="KW-1185">Reference proteome</keyword>
<dbReference type="RefSeq" id="WP_111353635.1">
    <property type="nucleotide sequence ID" value="NZ_QEQF01000002.1"/>
</dbReference>
<name>A0A369ZP76_9PAST</name>
<dbReference type="Gene3D" id="3.90.1690.10">
    <property type="entry name" value="phage-related protein like domain"/>
    <property type="match status" value="1"/>
</dbReference>
<reference evidence="1 2" key="1">
    <citation type="submission" date="2018-05" db="EMBL/GenBank/DDBJ databases">
        <title>Draft Genome Sequences for a Diverse set of 7 Haemophilus Species.</title>
        <authorList>
            <person name="Nichols M."/>
            <person name="Topaz N."/>
            <person name="Wang X."/>
            <person name="Wang X."/>
            <person name="Boxrud D."/>
        </authorList>
    </citation>
    <scope>NUCLEOTIDE SEQUENCE [LARGE SCALE GENOMIC DNA]</scope>
    <source>
        <strain evidence="1 2">C2014016342</strain>
    </source>
</reference>
<evidence type="ECO:0000313" key="2">
    <source>
        <dbReference type="Proteomes" id="UP000253945"/>
    </source>
</evidence>
<dbReference type="Proteomes" id="UP000253945">
    <property type="component" value="Unassembled WGS sequence"/>
</dbReference>
<accession>A0A369ZP76</accession>
<protein>
    <submittedName>
        <fullName evidence="1">Uncharacterized protein</fullName>
    </submittedName>
</protein>
<evidence type="ECO:0000313" key="1">
    <source>
        <dbReference type="EMBL" id="RDF11260.1"/>
    </source>
</evidence>
<dbReference type="InterPro" id="IPR053738">
    <property type="entry name" value="Lambda_capsid_assembly"/>
</dbReference>